<keyword evidence="12" id="KW-1185">Reference proteome</keyword>
<evidence type="ECO:0000256" key="8">
    <source>
        <dbReference type="SAM" id="Coils"/>
    </source>
</evidence>
<comment type="subcellular location">
    <subcellularLocation>
        <location evidence="1">Cell projection</location>
        <location evidence="1">Cilium</location>
        <location evidence="1">Flagellum</location>
    </subcellularLocation>
</comment>
<evidence type="ECO:0000256" key="1">
    <source>
        <dbReference type="ARBA" id="ARBA00004230"/>
    </source>
</evidence>
<evidence type="ECO:0000313" key="12">
    <source>
        <dbReference type="Proteomes" id="UP001461498"/>
    </source>
</evidence>
<dbReference type="Proteomes" id="UP001461498">
    <property type="component" value="Unassembled WGS sequence"/>
</dbReference>
<keyword evidence="5" id="KW-0966">Cell projection</keyword>
<dbReference type="PANTHER" id="PTHR15504">
    <property type="entry name" value="NASOPHARYNGEAL EPITHELIUM SPECIFIC PROTEIN 1"/>
    <property type="match status" value="1"/>
</dbReference>
<organism evidence="11 12">
    <name type="scientific">Rhynocoris fuscipes</name>
    <dbReference type="NCBI Taxonomy" id="488301"/>
    <lineage>
        <taxon>Eukaryota</taxon>
        <taxon>Metazoa</taxon>
        <taxon>Ecdysozoa</taxon>
        <taxon>Arthropoda</taxon>
        <taxon>Hexapoda</taxon>
        <taxon>Insecta</taxon>
        <taxon>Pterygota</taxon>
        <taxon>Neoptera</taxon>
        <taxon>Paraneoptera</taxon>
        <taxon>Hemiptera</taxon>
        <taxon>Heteroptera</taxon>
        <taxon>Panheteroptera</taxon>
        <taxon>Cimicomorpha</taxon>
        <taxon>Reduviidae</taxon>
        <taxon>Harpactorinae</taxon>
        <taxon>Harpactorini</taxon>
        <taxon>Rhynocoris</taxon>
    </lineage>
</organism>
<name>A0AAW1CJK6_9HEMI</name>
<feature type="region of interest" description="Disordered" evidence="9">
    <location>
        <begin position="16"/>
        <end position="35"/>
    </location>
</feature>
<proteinExistence type="inferred from homology"/>
<dbReference type="InterPro" id="IPR043597">
    <property type="entry name" value="TPH_dom"/>
</dbReference>
<dbReference type="EMBL" id="JAPXFL010000012">
    <property type="protein sequence ID" value="KAK9498592.1"/>
    <property type="molecule type" value="Genomic_DNA"/>
</dbReference>
<feature type="coiled-coil region" evidence="8">
    <location>
        <begin position="272"/>
        <end position="333"/>
    </location>
</feature>
<evidence type="ECO:0000256" key="2">
    <source>
        <dbReference type="ARBA" id="ARBA00022846"/>
    </source>
</evidence>
<dbReference type="InterPro" id="IPR033253">
    <property type="entry name" value="CFAP45"/>
</dbReference>
<keyword evidence="2" id="KW-0282">Flagellum</keyword>
<dbReference type="AlphaFoldDB" id="A0AAW1CJK6"/>
<comment type="similarity">
    <text evidence="6">Belongs to the CFAP45 family.</text>
</comment>
<comment type="caution">
    <text evidence="11">The sequence shown here is derived from an EMBL/GenBank/DDBJ whole genome shotgun (WGS) entry which is preliminary data.</text>
</comment>
<feature type="coiled-coil region" evidence="8">
    <location>
        <begin position="367"/>
        <end position="409"/>
    </location>
</feature>
<sequence length="512" mass="61158">MDNKKLCEDYFHSSIDPKSRRRKKDQNTCPGEGEYEKNGKRYMRIITHNYVRDIIIPSDKPNENTGVFTENDLQKLNEKTKEVKRRLDPNLVLKIKKDKEELATNSELRKKEMRKFPSMRTLRPRLNQLEIEAEAKANFLSNRAKEIRQEDDDDIKLCNNLVLGTKCQAIRDAQVAEKKTMLEEFLEEEKRLNDMMEQERRRALAREEEERLQAIEKKKAYIAAINEQLRNNALEREMESERQIEEQKLLNEYIMKCRMEEVKAMWNEEIKRQQTSEELDKINQRILEEAENAKRDAKIAELKIQQFMKDKAEQEAEREAKLLEIKMAKERELAKLRAAQEKAQGSAALKDEIKAKKIQEEYELQWRAKEKAEAELKRKKNEQLKADRERQIQERKQWQEAELKREQEDKARFMMLEQQYIDKEKEEAAKRANQLLLHKAALLKQINNKEYDRIKERRQTFEEAIAKKNESELRDLSIKNTIKKKIAAVRSHNVPEKYIKEIERKLKVDSSN</sequence>
<evidence type="ECO:0000256" key="3">
    <source>
        <dbReference type="ARBA" id="ARBA00023054"/>
    </source>
</evidence>
<evidence type="ECO:0000259" key="10">
    <source>
        <dbReference type="Pfam" id="PF13868"/>
    </source>
</evidence>
<keyword evidence="3 8" id="KW-0175">Coiled coil</keyword>
<feature type="coiled-coil region" evidence="8">
    <location>
        <begin position="178"/>
        <end position="218"/>
    </location>
</feature>
<evidence type="ECO:0000256" key="6">
    <source>
        <dbReference type="ARBA" id="ARBA00034116"/>
    </source>
</evidence>
<keyword evidence="4" id="KW-0969">Cilium</keyword>
<dbReference type="Pfam" id="PF13868">
    <property type="entry name" value="TPH"/>
    <property type="match status" value="1"/>
</dbReference>
<evidence type="ECO:0000256" key="9">
    <source>
        <dbReference type="SAM" id="MobiDB-lite"/>
    </source>
</evidence>
<evidence type="ECO:0000256" key="7">
    <source>
        <dbReference type="ARBA" id="ARBA00034142"/>
    </source>
</evidence>
<dbReference type="GO" id="GO:0031514">
    <property type="term" value="C:motile cilium"/>
    <property type="evidence" value="ECO:0007669"/>
    <property type="project" value="UniProtKB-SubCell"/>
</dbReference>
<gene>
    <name evidence="11" type="ORF">O3M35_003189</name>
</gene>
<evidence type="ECO:0000256" key="5">
    <source>
        <dbReference type="ARBA" id="ARBA00023273"/>
    </source>
</evidence>
<accession>A0AAW1CJK6</accession>
<dbReference type="PANTHER" id="PTHR15504:SF0">
    <property type="entry name" value="CILIA- AND FLAGELLA-ASSOCIATED PROTEIN 45"/>
    <property type="match status" value="1"/>
</dbReference>
<protein>
    <recommendedName>
        <fullName evidence="7">Cilia- and flagella-associated protein 45</fullName>
    </recommendedName>
</protein>
<feature type="domain" description="Trichohyalin-plectin-homology" evidence="10">
    <location>
        <begin position="149"/>
        <end position="495"/>
    </location>
</feature>
<evidence type="ECO:0000313" key="11">
    <source>
        <dbReference type="EMBL" id="KAK9498592.1"/>
    </source>
</evidence>
<reference evidence="11 12" key="1">
    <citation type="submission" date="2022-12" db="EMBL/GenBank/DDBJ databases">
        <title>Chromosome-level genome assembly of true bugs.</title>
        <authorList>
            <person name="Ma L."/>
            <person name="Li H."/>
        </authorList>
    </citation>
    <scope>NUCLEOTIDE SEQUENCE [LARGE SCALE GENOMIC DNA]</scope>
    <source>
        <strain evidence="11">Lab_2022b</strain>
    </source>
</reference>
<evidence type="ECO:0000256" key="4">
    <source>
        <dbReference type="ARBA" id="ARBA00023069"/>
    </source>
</evidence>